<feature type="compositionally biased region" description="Basic residues" evidence="4">
    <location>
        <begin position="39"/>
        <end position="57"/>
    </location>
</feature>
<dbReference type="InterPro" id="IPR029053">
    <property type="entry name" value="Viral_coat"/>
</dbReference>
<reference evidence="5" key="1">
    <citation type="submission" date="2023-06" db="EMBL/GenBank/DDBJ databases">
        <title>Detection of genomic variation in pepper vein yellows viruses in Australia, including a new putative variant, PeVYV-10.</title>
        <authorList>
            <person name="Filardo F."/>
            <person name="Nurulita S."/>
            <person name="Jones L."/>
            <person name="Gambley C."/>
            <person name="Bond S."/>
            <person name="Sharman M."/>
            <person name="Campbell P."/>
        </authorList>
    </citation>
    <scope>NUCLEOTIDE SEQUENCE</scope>
    <source>
        <strain evidence="5">J4702</strain>
    </source>
</reference>
<dbReference type="GO" id="GO:0005198">
    <property type="term" value="F:structural molecule activity"/>
    <property type="evidence" value="ECO:0007669"/>
    <property type="project" value="InterPro"/>
</dbReference>
<dbReference type="InterPro" id="IPR001517">
    <property type="entry name" value="Luteo_coat"/>
</dbReference>
<sequence>MNTGGVRRNNNGSSRSRNSRASRRQRPVRPVVVVAPSRGARRGNRRRRNGGRNRRGRNGVGGGSSNSETFVFNKDSIKDSSSGSITFGPSLSESVALSGGVLKAYHEYKITMVNIRFVSESSSTAEGSIAYELDPHCKLNSLQSTLRKFPVTKGGQATFRAAQINGVEWHDTTEDQFKVHYKGNGTKNVAAGFFQIRFTVQLHNPK</sequence>
<evidence type="ECO:0000256" key="1">
    <source>
        <dbReference type="ARBA" id="ARBA00004328"/>
    </source>
</evidence>
<dbReference type="Gene3D" id="2.60.120.20">
    <property type="match status" value="1"/>
</dbReference>
<evidence type="ECO:0000256" key="3">
    <source>
        <dbReference type="ARBA" id="ARBA00022844"/>
    </source>
</evidence>
<proteinExistence type="predicted"/>
<feature type="compositionally biased region" description="Basic residues" evidence="4">
    <location>
        <begin position="17"/>
        <end position="27"/>
    </location>
</feature>
<comment type="subcellular location">
    <subcellularLocation>
        <location evidence="1">Virion</location>
    </subcellularLocation>
</comment>
<feature type="compositionally biased region" description="Low complexity" evidence="4">
    <location>
        <begin position="28"/>
        <end position="38"/>
    </location>
</feature>
<dbReference type="GO" id="GO:0019028">
    <property type="term" value="C:viral capsid"/>
    <property type="evidence" value="ECO:0007669"/>
    <property type="project" value="UniProtKB-KW"/>
</dbReference>
<accession>A0AA51UCV8</accession>
<feature type="compositionally biased region" description="Low complexity" evidence="4">
    <location>
        <begin position="1"/>
        <end position="16"/>
    </location>
</feature>
<evidence type="ECO:0000313" key="5">
    <source>
        <dbReference type="EMBL" id="WMV94211.1"/>
    </source>
</evidence>
<organism evidence="5">
    <name type="scientific">Pepper vein yellows virus 10</name>
    <dbReference type="NCBI Taxonomy" id="3073889"/>
    <lineage>
        <taxon>Viruses</taxon>
        <taxon>Riboviria</taxon>
        <taxon>Orthornavirae</taxon>
        <taxon>Pisuviricota</taxon>
        <taxon>Pisoniviricetes</taxon>
        <taxon>Sobelivirales</taxon>
        <taxon>Solemoviridae</taxon>
        <taxon>Polerovirus</taxon>
    </lineage>
</organism>
<name>A0AA51UCV8_9VIRU</name>
<dbReference type="Pfam" id="PF00894">
    <property type="entry name" value="Luteo_coat"/>
    <property type="match status" value="1"/>
</dbReference>
<evidence type="ECO:0000256" key="4">
    <source>
        <dbReference type="SAM" id="MobiDB-lite"/>
    </source>
</evidence>
<protein>
    <submittedName>
        <fullName evidence="5">Coat protein</fullName>
    </submittedName>
</protein>
<dbReference type="PRINTS" id="PR00915">
    <property type="entry name" value="LUTEOGP1COAT"/>
</dbReference>
<keyword evidence="2 5" id="KW-0167">Capsid protein</keyword>
<evidence type="ECO:0000256" key="2">
    <source>
        <dbReference type="ARBA" id="ARBA00022561"/>
    </source>
</evidence>
<feature type="region of interest" description="Disordered" evidence="4">
    <location>
        <begin position="1"/>
        <end position="70"/>
    </location>
</feature>
<dbReference type="EMBL" id="OR225497">
    <property type="protein sequence ID" value="WMV94211.1"/>
    <property type="molecule type" value="Genomic_RNA"/>
</dbReference>
<keyword evidence="3" id="KW-0946">Virion</keyword>